<protein>
    <submittedName>
        <fullName evidence="1">Expressed protein</fullName>
    </submittedName>
</protein>
<name>D8QD20_SCHCM</name>
<sequence length="117" mass="12548">MNIPTPQYTPVSATSPNRILHVLAYTPTDGDPDCPITVRLHCQSDLPNNIFIRLVVGQKPVHSRITAAPGPDAAYGQWQLNAAAPRNPPWQGDAKSLTVSLSLEALNEQGVVLDSVA</sequence>
<reference evidence="1 2" key="1">
    <citation type="journal article" date="2010" name="Nat. Biotechnol.">
        <title>Genome sequence of the model mushroom Schizophyllum commune.</title>
        <authorList>
            <person name="Ohm R.A."/>
            <person name="de Jong J.F."/>
            <person name="Lugones L.G."/>
            <person name="Aerts A."/>
            <person name="Kothe E."/>
            <person name="Stajich J.E."/>
            <person name="de Vries R.P."/>
            <person name="Record E."/>
            <person name="Levasseur A."/>
            <person name="Baker S.E."/>
            <person name="Bartholomew K.A."/>
            <person name="Coutinho P.M."/>
            <person name="Erdmann S."/>
            <person name="Fowler T.J."/>
            <person name="Gathman A.C."/>
            <person name="Lombard V."/>
            <person name="Henrissat B."/>
            <person name="Knabe N."/>
            <person name="Kuees U."/>
            <person name="Lilly W.W."/>
            <person name="Lindquist E."/>
            <person name="Lucas S."/>
            <person name="Magnuson J.K."/>
            <person name="Piumi F."/>
            <person name="Raudaskoski M."/>
            <person name="Salamov A."/>
            <person name="Schmutz J."/>
            <person name="Schwarze F.W.M.R."/>
            <person name="vanKuyk P.A."/>
            <person name="Horton J.S."/>
            <person name="Grigoriev I.V."/>
            <person name="Woesten H.A.B."/>
        </authorList>
    </citation>
    <scope>NUCLEOTIDE SEQUENCE [LARGE SCALE GENOMIC DNA]</scope>
    <source>
        <strain evidence="2">H4-8 / FGSC 9210</strain>
    </source>
</reference>
<evidence type="ECO:0000313" key="1">
    <source>
        <dbReference type="EMBL" id="EFI95030.1"/>
    </source>
</evidence>
<organism evidence="2">
    <name type="scientific">Schizophyllum commune (strain H4-8 / FGSC 9210)</name>
    <name type="common">Split gill fungus</name>
    <dbReference type="NCBI Taxonomy" id="578458"/>
    <lineage>
        <taxon>Eukaryota</taxon>
        <taxon>Fungi</taxon>
        <taxon>Dikarya</taxon>
        <taxon>Basidiomycota</taxon>
        <taxon>Agaricomycotina</taxon>
        <taxon>Agaricomycetes</taxon>
        <taxon>Agaricomycetidae</taxon>
        <taxon>Agaricales</taxon>
        <taxon>Schizophyllaceae</taxon>
        <taxon>Schizophyllum</taxon>
    </lineage>
</organism>
<dbReference type="InParanoid" id="D8QD20"/>
<proteinExistence type="predicted"/>
<dbReference type="EMBL" id="GL377309">
    <property type="protein sequence ID" value="EFI95030.1"/>
    <property type="molecule type" value="Genomic_DNA"/>
</dbReference>
<dbReference type="HOGENOM" id="CLU_2090618_0_0_1"/>
<dbReference type="AlphaFoldDB" id="D8QD20"/>
<dbReference type="KEGG" id="scm:SCHCO_02510319"/>
<gene>
    <name evidence="1" type="ORF">SCHCODRAFT_85814</name>
</gene>
<feature type="non-terminal residue" evidence="1">
    <location>
        <position position="117"/>
    </location>
</feature>
<dbReference type="VEuPathDB" id="FungiDB:SCHCODRAFT_02510319"/>
<keyword evidence="2" id="KW-1185">Reference proteome</keyword>
<dbReference type="GeneID" id="9591353"/>
<accession>D8QD20</accession>
<dbReference type="Proteomes" id="UP000007431">
    <property type="component" value="Unassembled WGS sequence"/>
</dbReference>
<dbReference type="OrthoDB" id="1751210at2759"/>
<evidence type="ECO:0000313" key="2">
    <source>
        <dbReference type="Proteomes" id="UP000007431"/>
    </source>
</evidence>